<organism evidence="1 2">
    <name type="scientific">Jaapia argillacea MUCL 33604</name>
    <dbReference type="NCBI Taxonomy" id="933084"/>
    <lineage>
        <taxon>Eukaryota</taxon>
        <taxon>Fungi</taxon>
        <taxon>Dikarya</taxon>
        <taxon>Basidiomycota</taxon>
        <taxon>Agaricomycotina</taxon>
        <taxon>Agaricomycetes</taxon>
        <taxon>Agaricomycetidae</taxon>
        <taxon>Jaapiales</taxon>
        <taxon>Jaapiaceae</taxon>
        <taxon>Jaapia</taxon>
    </lineage>
</organism>
<proteinExistence type="predicted"/>
<sequence length="237" mass="27105">MSQYPFPPNPNQPQYGYIQPQHLLIPANSGYTPYQPYPTQSTSDQLHPVQIIGNIYGTAHLAPNLPAPSGPQKIRVSVPMHTDRDLGTVLPSTRPITFTFRGQPVRLCEYLNPKCGPLDNPQDKMSTISLDKFFRFCVRWPGFVTFPPKPVHKELTRIEMLQRVALYFHELFERELAEQQKAGRHKTPLHLANITPDQKRFAIRKSSGISYQDVWIKGMQRAHTGSWFALLEVDMKA</sequence>
<protein>
    <submittedName>
        <fullName evidence="1">Uncharacterized protein</fullName>
    </submittedName>
</protein>
<evidence type="ECO:0000313" key="2">
    <source>
        <dbReference type="Proteomes" id="UP000027265"/>
    </source>
</evidence>
<dbReference type="InParanoid" id="A0A067Q4D2"/>
<accession>A0A067Q4D2</accession>
<dbReference type="AlphaFoldDB" id="A0A067Q4D2"/>
<reference evidence="2" key="1">
    <citation type="journal article" date="2014" name="Proc. Natl. Acad. Sci. U.S.A.">
        <title>Extensive sampling of basidiomycete genomes demonstrates inadequacy of the white-rot/brown-rot paradigm for wood decay fungi.</title>
        <authorList>
            <person name="Riley R."/>
            <person name="Salamov A.A."/>
            <person name="Brown D.W."/>
            <person name="Nagy L.G."/>
            <person name="Floudas D."/>
            <person name="Held B.W."/>
            <person name="Levasseur A."/>
            <person name="Lombard V."/>
            <person name="Morin E."/>
            <person name="Otillar R."/>
            <person name="Lindquist E.A."/>
            <person name="Sun H."/>
            <person name="LaButti K.M."/>
            <person name="Schmutz J."/>
            <person name="Jabbour D."/>
            <person name="Luo H."/>
            <person name="Baker S.E."/>
            <person name="Pisabarro A.G."/>
            <person name="Walton J.D."/>
            <person name="Blanchette R.A."/>
            <person name="Henrissat B."/>
            <person name="Martin F."/>
            <person name="Cullen D."/>
            <person name="Hibbett D.S."/>
            <person name="Grigoriev I.V."/>
        </authorList>
    </citation>
    <scope>NUCLEOTIDE SEQUENCE [LARGE SCALE GENOMIC DNA]</scope>
    <source>
        <strain evidence="2">MUCL 33604</strain>
    </source>
</reference>
<keyword evidence="2" id="KW-1185">Reference proteome</keyword>
<dbReference type="Proteomes" id="UP000027265">
    <property type="component" value="Unassembled WGS sequence"/>
</dbReference>
<gene>
    <name evidence="1" type="ORF">JAAARDRAFT_191126</name>
</gene>
<name>A0A067Q4D2_9AGAM</name>
<evidence type="ECO:0000313" key="1">
    <source>
        <dbReference type="EMBL" id="KDQ61005.1"/>
    </source>
</evidence>
<dbReference type="EMBL" id="KL197713">
    <property type="protein sequence ID" value="KDQ61005.1"/>
    <property type="molecule type" value="Genomic_DNA"/>
</dbReference>
<dbReference type="HOGENOM" id="CLU_1170793_0_0_1"/>